<dbReference type="EMBL" id="JANFPI010000010">
    <property type="protein sequence ID" value="MCX8999627.1"/>
    <property type="molecule type" value="Genomic_DNA"/>
</dbReference>
<dbReference type="Gene3D" id="3.40.50.2000">
    <property type="entry name" value="Glycogen Phosphorylase B"/>
    <property type="match status" value="1"/>
</dbReference>
<sequence>MLFVTGQHFAGSARKVDLHFLADSLNAQGDRTDFLSLRLSQLSRFSHDGRWTYARSRTVNRWVRLDDLRDEFIWVNLVHPFATRSAALNRLTGLIFRHYAALLPRAVRDRLPAYTHILVESGIATLLTPLLRRLAPQAKLIYHAADQFETIGAHPCFRDAWEKSARQFDLIHILAETQRADMPEGVPVLFLPHGVAAEVFDGAVDTPYTAGNNAVSVGDMLFDAEVLKTLAHGNPDWTFHLFGKKSRLDETLPNVVTHGEVPFTSVASYIRHADIGIAPYRNAPGADYLSQSSLKMIQYTYCRLPIVAPIFAAAGRPHVLAYEPDNQASILAAFNAAKIYDRLSIDTSQAVTWQEMAVRLFV</sequence>
<keyword evidence="2" id="KW-0808">Transferase</keyword>
<organism evidence="2 3">
    <name type="scientific">Ectorhizobium quercum</name>
    <dbReference type="NCBI Taxonomy" id="2965071"/>
    <lineage>
        <taxon>Bacteria</taxon>
        <taxon>Pseudomonadati</taxon>
        <taxon>Pseudomonadota</taxon>
        <taxon>Alphaproteobacteria</taxon>
        <taxon>Hyphomicrobiales</taxon>
        <taxon>Rhizobiaceae</taxon>
        <taxon>Ectorhizobium</taxon>
    </lineage>
</organism>
<feature type="domain" description="Glucuronosyltransferase GumK N-terminal" evidence="1">
    <location>
        <begin position="3"/>
        <end position="173"/>
    </location>
</feature>
<protein>
    <submittedName>
        <fullName evidence="2">Glycosyltransferase</fullName>
        <ecNumber evidence="2">2.4.-.-</ecNumber>
    </submittedName>
</protein>
<comment type="caution">
    <text evidence="2">The sequence shown here is derived from an EMBL/GenBank/DDBJ whole genome shotgun (WGS) entry which is preliminary data.</text>
</comment>
<accession>A0AAE3N439</accession>
<evidence type="ECO:0000259" key="1">
    <source>
        <dbReference type="Pfam" id="PF22059"/>
    </source>
</evidence>
<dbReference type="SUPFAM" id="SSF53756">
    <property type="entry name" value="UDP-Glycosyltransferase/glycogen phosphorylase"/>
    <property type="match status" value="1"/>
</dbReference>
<evidence type="ECO:0000313" key="2">
    <source>
        <dbReference type="EMBL" id="MCX8999627.1"/>
    </source>
</evidence>
<name>A0AAE3N439_9HYPH</name>
<dbReference type="EC" id="2.4.-.-" evidence="2"/>
<dbReference type="AlphaFoldDB" id="A0AAE3N439"/>
<evidence type="ECO:0000313" key="3">
    <source>
        <dbReference type="Proteomes" id="UP001208771"/>
    </source>
</evidence>
<dbReference type="InterPro" id="IPR054299">
    <property type="entry name" value="GumK_N"/>
</dbReference>
<keyword evidence="3" id="KW-1185">Reference proteome</keyword>
<reference evidence="2" key="1">
    <citation type="submission" date="2022-07" db="EMBL/GenBank/DDBJ databases">
        <title>Ectorhizobium quercum gen.nov., sp. nov.</title>
        <authorList>
            <person name="Ma T."/>
            <person name="Li Y."/>
        </authorList>
    </citation>
    <scope>NUCLEOTIDE SEQUENCE</scope>
    <source>
        <strain evidence="2">BDR2-2</strain>
    </source>
</reference>
<proteinExistence type="predicted"/>
<dbReference type="RefSeq" id="WP_306413241.1">
    <property type="nucleotide sequence ID" value="NZ_JANFPI010000010.1"/>
</dbReference>
<dbReference type="GO" id="GO:0016757">
    <property type="term" value="F:glycosyltransferase activity"/>
    <property type="evidence" value="ECO:0007669"/>
    <property type="project" value="UniProtKB-KW"/>
</dbReference>
<dbReference type="Proteomes" id="UP001208771">
    <property type="component" value="Unassembled WGS sequence"/>
</dbReference>
<dbReference type="Pfam" id="PF22059">
    <property type="entry name" value="GumK_N"/>
    <property type="match status" value="1"/>
</dbReference>
<gene>
    <name evidence="2" type="ORF">NOF55_21200</name>
</gene>
<keyword evidence="2" id="KW-0328">Glycosyltransferase</keyword>
<dbReference type="Gene3D" id="3.40.50.11010">
    <property type="match status" value="1"/>
</dbReference>